<dbReference type="EMBL" id="PHNJ01000002">
    <property type="protein sequence ID" value="TYL39466.1"/>
    <property type="molecule type" value="Genomic_DNA"/>
</dbReference>
<evidence type="ECO:0000259" key="2">
    <source>
        <dbReference type="Pfam" id="PF26650"/>
    </source>
</evidence>
<keyword evidence="1" id="KW-1133">Transmembrane helix</keyword>
<protein>
    <recommendedName>
        <fullName evidence="2">DUF8215 domain-containing protein</fullName>
    </recommendedName>
</protein>
<dbReference type="InterPro" id="IPR058528">
    <property type="entry name" value="DUF8215"/>
</dbReference>
<gene>
    <name evidence="3" type="ORF">CV102_03990</name>
</gene>
<feature type="transmembrane region" description="Helical" evidence="1">
    <location>
        <begin position="146"/>
        <end position="165"/>
    </location>
</feature>
<evidence type="ECO:0000256" key="1">
    <source>
        <dbReference type="SAM" id="Phobius"/>
    </source>
</evidence>
<organism evidence="3 4">
    <name type="scientific">Natronococcus pandeyae</name>
    <dbReference type="NCBI Taxonomy" id="2055836"/>
    <lineage>
        <taxon>Archaea</taxon>
        <taxon>Methanobacteriati</taxon>
        <taxon>Methanobacteriota</taxon>
        <taxon>Stenosarchaea group</taxon>
        <taxon>Halobacteria</taxon>
        <taxon>Halobacteriales</taxon>
        <taxon>Natrialbaceae</taxon>
        <taxon>Natronococcus</taxon>
    </lineage>
</organism>
<dbReference type="Pfam" id="PF26650">
    <property type="entry name" value="DUF8215"/>
    <property type="match status" value="1"/>
</dbReference>
<sequence length="175" mass="18699">MARNRRDRPPGRQTRPANTRTRRSWYGYGKMANMEKNAFGCFLHDVTYIFGEISILGLPALMIVTMTGATGGYGATAAALVAWATMVLVGTLIRGGWIRPLGTETLGWVTFSPALIALRLVYYNAVFIAAVYGGVLVAAAVGTPPLSLAVAAVVAILATLSFPTLGERLARARRP</sequence>
<feature type="transmembrane region" description="Helical" evidence="1">
    <location>
        <begin position="72"/>
        <end position="93"/>
    </location>
</feature>
<comment type="caution">
    <text evidence="3">The sequence shown here is derived from an EMBL/GenBank/DDBJ whole genome shotgun (WGS) entry which is preliminary data.</text>
</comment>
<dbReference type="Proteomes" id="UP000766904">
    <property type="component" value="Unassembled WGS sequence"/>
</dbReference>
<dbReference type="OrthoDB" id="211656at2157"/>
<dbReference type="RefSeq" id="WP_148856597.1">
    <property type="nucleotide sequence ID" value="NZ_PHNJ01000002.1"/>
</dbReference>
<evidence type="ECO:0000313" key="3">
    <source>
        <dbReference type="EMBL" id="TYL39466.1"/>
    </source>
</evidence>
<feature type="transmembrane region" description="Helical" evidence="1">
    <location>
        <begin position="120"/>
        <end position="140"/>
    </location>
</feature>
<evidence type="ECO:0000313" key="4">
    <source>
        <dbReference type="Proteomes" id="UP000766904"/>
    </source>
</evidence>
<proteinExistence type="predicted"/>
<feature type="domain" description="DUF8215" evidence="2">
    <location>
        <begin position="39"/>
        <end position="166"/>
    </location>
</feature>
<dbReference type="AlphaFoldDB" id="A0A8J8Q540"/>
<name>A0A8J8Q540_9EURY</name>
<feature type="transmembrane region" description="Helical" evidence="1">
    <location>
        <begin position="46"/>
        <end position="66"/>
    </location>
</feature>
<keyword evidence="4" id="KW-1185">Reference proteome</keyword>
<accession>A0A8J8Q540</accession>
<keyword evidence="1" id="KW-0472">Membrane</keyword>
<reference evidence="3" key="1">
    <citation type="submission" date="2017-11" db="EMBL/GenBank/DDBJ databases">
        <authorList>
            <person name="Kajale S.C."/>
            <person name="Sharma A."/>
        </authorList>
    </citation>
    <scope>NUCLEOTIDE SEQUENCE</scope>
    <source>
        <strain evidence="3">LS1_42</strain>
    </source>
</reference>
<keyword evidence="1" id="KW-0812">Transmembrane</keyword>